<dbReference type="InterPro" id="IPR040423">
    <property type="entry name" value="PEA_transferase"/>
</dbReference>
<accession>A0A2W6MU76</accession>
<dbReference type="InterPro" id="IPR000917">
    <property type="entry name" value="Sulfatase_N"/>
</dbReference>
<keyword evidence="3" id="KW-0808">Transferase</keyword>
<evidence type="ECO:0000256" key="5">
    <source>
        <dbReference type="ARBA" id="ARBA00022989"/>
    </source>
</evidence>
<sequence>MDILNKHYRKGEIESFAKLRDFSLTRIIHSFTQLYLENNLFTSTKEYEKNYEKMYLAYQGSVKTTKKIPHIVLVIGESAQRNHLSLYGNKLDTTPLARKLESDGNLIKFSDCIAPYAQTSFVLDYLLNFASAGDKDFSKRLNIIDLFKLGGYKTAYFSNQELASIHTRLTTAIANRADITQFLDPFVSHDLFLNKAYDGGLLEFVKEWAKIENSFSIVHLMGSHFSYKNRYPKEFEYFKTENIKMPFKTTLKEKEIIKDYENSLFYTDDLLYKIFKIYEDKEAIIIYLSDHGESLYEYKGVLGHFVTSRFVAEIPFYIMLTDKFKQNNKDLVEKILKAKDRPFMSDDLIHTLSYIANIKIKDYQKSKDVLSEEFNLERKRIFKQEKDYEELRTELPVR</sequence>
<dbReference type="RefSeq" id="WP_111229868.1">
    <property type="nucleotide sequence ID" value="NZ_NBIU01000014.1"/>
</dbReference>
<comment type="subcellular location">
    <subcellularLocation>
        <location evidence="1">Cell membrane</location>
        <topology evidence="1">Multi-pass membrane protein</topology>
    </subcellularLocation>
</comment>
<dbReference type="PANTHER" id="PTHR30443">
    <property type="entry name" value="INNER MEMBRANE PROTEIN"/>
    <property type="match status" value="1"/>
</dbReference>
<dbReference type="AlphaFoldDB" id="A0A2W6MU76"/>
<feature type="domain" description="Sulfatase N-terminal" evidence="7">
    <location>
        <begin position="69"/>
        <end position="356"/>
    </location>
</feature>
<dbReference type="OrthoDB" id="9786870at2"/>
<protein>
    <recommendedName>
        <fullName evidence="7">Sulfatase N-terminal domain-containing protein</fullName>
    </recommendedName>
</protein>
<evidence type="ECO:0000313" key="9">
    <source>
        <dbReference type="Proteomes" id="UP000249746"/>
    </source>
</evidence>
<evidence type="ECO:0000259" key="7">
    <source>
        <dbReference type="Pfam" id="PF00884"/>
    </source>
</evidence>
<dbReference type="SUPFAM" id="SSF53649">
    <property type="entry name" value="Alkaline phosphatase-like"/>
    <property type="match status" value="1"/>
</dbReference>
<keyword evidence="4" id="KW-0812">Transmembrane</keyword>
<dbReference type="InterPro" id="IPR058130">
    <property type="entry name" value="PEA_transf_C"/>
</dbReference>
<keyword evidence="6" id="KW-0472">Membrane</keyword>
<evidence type="ECO:0000256" key="4">
    <source>
        <dbReference type="ARBA" id="ARBA00022692"/>
    </source>
</evidence>
<dbReference type="CDD" id="cd16017">
    <property type="entry name" value="LptA"/>
    <property type="match status" value="1"/>
</dbReference>
<evidence type="ECO:0000256" key="1">
    <source>
        <dbReference type="ARBA" id="ARBA00004651"/>
    </source>
</evidence>
<dbReference type="Proteomes" id="UP000249746">
    <property type="component" value="Unassembled WGS sequence"/>
</dbReference>
<name>A0A2W6MU76_9HELI</name>
<reference evidence="8 9" key="1">
    <citation type="submission" date="2017-03" db="EMBL/GenBank/DDBJ databases">
        <title>Genomic and clinical evidence uncovers the enterohepatic species Helicobacter valdiviensis as a potential human intestinal pathogen.</title>
        <authorList>
            <person name="Fresia P."/>
            <person name="Jara R."/>
            <person name="Sierra R."/>
            <person name="Ferres I."/>
            <person name="Greif G."/>
            <person name="Iraola G."/>
            <person name="Collado L."/>
        </authorList>
    </citation>
    <scope>NUCLEOTIDE SEQUENCE [LARGE SCALE GENOMIC DNA]</scope>
    <source>
        <strain evidence="8 9">WBE14</strain>
    </source>
</reference>
<dbReference type="GO" id="GO:0009244">
    <property type="term" value="P:lipopolysaccharide core region biosynthetic process"/>
    <property type="evidence" value="ECO:0007669"/>
    <property type="project" value="TreeGrafter"/>
</dbReference>
<evidence type="ECO:0000313" key="8">
    <source>
        <dbReference type="EMBL" id="PZT48064.1"/>
    </source>
</evidence>
<keyword evidence="2" id="KW-1003">Cell membrane</keyword>
<keyword evidence="5" id="KW-1133">Transmembrane helix</keyword>
<comment type="caution">
    <text evidence="8">The sequence shown here is derived from an EMBL/GenBank/DDBJ whole genome shotgun (WGS) entry which is preliminary data.</text>
</comment>
<dbReference type="GO" id="GO:0016776">
    <property type="term" value="F:phosphotransferase activity, phosphate group as acceptor"/>
    <property type="evidence" value="ECO:0007669"/>
    <property type="project" value="TreeGrafter"/>
</dbReference>
<organism evidence="8 9">
    <name type="scientific">Helicobacter valdiviensis</name>
    <dbReference type="NCBI Taxonomy" id="1458358"/>
    <lineage>
        <taxon>Bacteria</taxon>
        <taxon>Pseudomonadati</taxon>
        <taxon>Campylobacterota</taxon>
        <taxon>Epsilonproteobacteria</taxon>
        <taxon>Campylobacterales</taxon>
        <taxon>Helicobacteraceae</taxon>
        <taxon>Helicobacter</taxon>
    </lineage>
</organism>
<keyword evidence="9" id="KW-1185">Reference proteome</keyword>
<evidence type="ECO:0000256" key="6">
    <source>
        <dbReference type="ARBA" id="ARBA00023136"/>
    </source>
</evidence>
<evidence type="ECO:0000256" key="2">
    <source>
        <dbReference type="ARBA" id="ARBA00022475"/>
    </source>
</evidence>
<dbReference type="GO" id="GO:0005886">
    <property type="term" value="C:plasma membrane"/>
    <property type="evidence" value="ECO:0007669"/>
    <property type="project" value="UniProtKB-SubCell"/>
</dbReference>
<dbReference type="Gene3D" id="3.40.720.10">
    <property type="entry name" value="Alkaline Phosphatase, subunit A"/>
    <property type="match status" value="1"/>
</dbReference>
<gene>
    <name evidence="8" type="ORF">B6S12_05820</name>
</gene>
<dbReference type="Pfam" id="PF00884">
    <property type="entry name" value="Sulfatase"/>
    <property type="match status" value="1"/>
</dbReference>
<dbReference type="InterPro" id="IPR017850">
    <property type="entry name" value="Alkaline_phosphatase_core_sf"/>
</dbReference>
<evidence type="ECO:0000256" key="3">
    <source>
        <dbReference type="ARBA" id="ARBA00022679"/>
    </source>
</evidence>
<dbReference type="EMBL" id="NBIU01000014">
    <property type="protein sequence ID" value="PZT48064.1"/>
    <property type="molecule type" value="Genomic_DNA"/>
</dbReference>
<dbReference type="PANTHER" id="PTHR30443:SF2">
    <property type="entry name" value="PHOSPHOETHANOLAMINE TRANSFERASE EPTC"/>
    <property type="match status" value="1"/>
</dbReference>
<proteinExistence type="predicted"/>